<reference evidence="2 3" key="1">
    <citation type="journal article" date="2017" name="Arch. Microbiol.">
        <title>Mariprofundus micogutta sp. nov., a novel iron-oxidizing zetaproteobacterium isolated from a deep-sea hydrothermal field at the Bayonnaise knoll of the Izu-Ogasawara arc, and a description of Mariprofundales ord. nov. and Zetaproteobacteria classis nov.</title>
        <authorList>
            <person name="Makita H."/>
            <person name="Tanaka E."/>
            <person name="Mitsunobu S."/>
            <person name="Miyazaki M."/>
            <person name="Nunoura T."/>
            <person name="Uematsu K."/>
            <person name="Takaki Y."/>
            <person name="Nishi S."/>
            <person name="Shimamura S."/>
            <person name="Takai K."/>
        </authorList>
    </citation>
    <scope>NUCLEOTIDE SEQUENCE [LARGE SCALE GENOMIC DNA]</scope>
    <source>
        <strain evidence="2 3">ET2</strain>
    </source>
</reference>
<comment type="caution">
    <text evidence="2">The sequence shown here is derived from an EMBL/GenBank/DDBJ whole genome shotgun (WGS) entry which is preliminary data.</text>
</comment>
<evidence type="ECO:0000259" key="1">
    <source>
        <dbReference type="Pfam" id="PF07238"/>
    </source>
</evidence>
<dbReference type="SUPFAM" id="SSF141371">
    <property type="entry name" value="PilZ domain-like"/>
    <property type="match status" value="1"/>
</dbReference>
<dbReference type="InterPro" id="IPR009875">
    <property type="entry name" value="PilZ_domain"/>
</dbReference>
<dbReference type="EMBL" id="BDFD01000012">
    <property type="protein sequence ID" value="GAV20558.1"/>
    <property type="molecule type" value="Genomic_DNA"/>
</dbReference>
<keyword evidence="3" id="KW-1185">Reference proteome</keyword>
<dbReference type="GO" id="GO:0035438">
    <property type="term" value="F:cyclic-di-GMP binding"/>
    <property type="evidence" value="ECO:0007669"/>
    <property type="project" value="InterPro"/>
</dbReference>
<dbReference type="STRING" id="1921010.MMIC_P1527"/>
<feature type="domain" description="PilZ" evidence="1">
    <location>
        <begin position="222"/>
        <end position="324"/>
    </location>
</feature>
<dbReference type="Proteomes" id="UP000231632">
    <property type="component" value="Unassembled WGS sequence"/>
</dbReference>
<proteinExistence type="predicted"/>
<dbReference type="OrthoDB" id="10006650at2"/>
<evidence type="ECO:0000313" key="3">
    <source>
        <dbReference type="Proteomes" id="UP000231632"/>
    </source>
</evidence>
<sequence>MTIRAKMLKDIIQNLEHELPAVQSSTTQMVARVILGEEVERSMGSLAVSLLQSNVSVGHILSALLRCEWLSVQHLIETTDTGNIKKQVRLFSESVEHFNILQAAIIDAADQRWQGALDEEVKQRVLAELKLNWQQTGTVRLHNYFDEIPVAAKVEFRGFDKKKYLWVSQNKDLITMFAASAGSNTALISSLDRAHNLMVCGVNKFEDKICLEITGAEVSLRERRKDVRVKLARALPISLNHRGEVIHANIIDLSCTGLGLKLIDENAALLHNEKLSCAFKLGSELMKCGEAIVCWAKEVDSEYRLGIRFKPATIKRETIYRFIFVQEQAIIGRLKQLEMPSWMKDPIELCDADE</sequence>
<dbReference type="Pfam" id="PF07238">
    <property type="entry name" value="PilZ"/>
    <property type="match status" value="1"/>
</dbReference>
<dbReference type="RefSeq" id="WP_072659874.1">
    <property type="nucleotide sequence ID" value="NZ_BDFD01000012.1"/>
</dbReference>
<evidence type="ECO:0000313" key="2">
    <source>
        <dbReference type="EMBL" id="GAV20558.1"/>
    </source>
</evidence>
<gene>
    <name evidence="2" type="ORF">MMIC_P1527</name>
</gene>
<dbReference type="Gene3D" id="2.40.10.220">
    <property type="entry name" value="predicted glycosyltransferase like domains"/>
    <property type="match status" value="1"/>
</dbReference>
<accession>A0A1L8CNS8</accession>
<dbReference type="AlphaFoldDB" id="A0A1L8CNS8"/>
<protein>
    <submittedName>
        <fullName evidence="2">PilZ domain protein</fullName>
    </submittedName>
</protein>
<organism evidence="2 3">
    <name type="scientific">Mariprofundus micogutta</name>
    <dbReference type="NCBI Taxonomy" id="1921010"/>
    <lineage>
        <taxon>Bacteria</taxon>
        <taxon>Pseudomonadati</taxon>
        <taxon>Pseudomonadota</taxon>
        <taxon>Candidatius Mariprofundia</taxon>
        <taxon>Mariprofundales</taxon>
        <taxon>Mariprofundaceae</taxon>
        <taxon>Mariprofundus</taxon>
    </lineage>
</organism>
<name>A0A1L8CNS8_9PROT</name>